<dbReference type="AlphaFoldDB" id="A0A2P8GLX6"/>
<keyword evidence="2" id="KW-1185">Reference proteome</keyword>
<sequence>MSGLLSGPECTSGRVRPYLIHSRVLFAIPRHQFNHLSYKQNPMNKARTCGSYLFLEADHFLKGFFRLKVPVKQQGIILPALYREIIQPAMPVR</sequence>
<accession>A0A2P8GLX6</accession>
<dbReference type="EMBL" id="PYGK01000002">
    <property type="protein sequence ID" value="PSL34977.1"/>
    <property type="molecule type" value="Genomic_DNA"/>
</dbReference>
<evidence type="ECO:0000313" key="2">
    <source>
        <dbReference type="Proteomes" id="UP000240978"/>
    </source>
</evidence>
<evidence type="ECO:0000313" key="1">
    <source>
        <dbReference type="EMBL" id="PSL34977.1"/>
    </source>
</evidence>
<reference evidence="1 2" key="1">
    <citation type="submission" date="2018-03" db="EMBL/GenBank/DDBJ databases">
        <title>Genomic Encyclopedia of Archaeal and Bacterial Type Strains, Phase II (KMG-II): from individual species to whole genera.</title>
        <authorList>
            <person name="Goeker M."/>
        </authorList>
    </citation>
    <scope>NUCLEOTIDE SEQUENCE [LARGE SCALE GENOMIC DNA]</scope>
    <source>
        <strain evidence="1 2">DSM 18107</strain>
    </source>
</reference>
<name>A0A2P8GLX6_9BACT</name>
<dbReference type="Proteomes" id="UP000240978">
    <property type="component" value="Unassembled WGS sequence"/>
</dbReference>
<proteinExistence type="predicted"/>
<protein>
    <submittedName>
        <fullName evidence="1">Uncharacterized protein</fullName>
    </submittedName>
</protein>
<gene>
    <name evidence="1" type="ORF">CLV42_102551</name>
</gene>
<comment type="caution">
    <text evidence="1">The sequence shown here is derived from an EMBL/GenBank/DDBJ whole genome shotgun (WGS) entry which is preliminary data.</text>
</comment>
<organism evidence="1 2">
    <name type="scientific">Chitinophaga ginsengisoli</name>
    <dbReference type="NCBI Taxonomy" id="363837"/>
    <lineage>
        <taxon>Bacteria</taxon>
        <taxon>Pseudomonadati</taxon>
        <taxon>Bacteroidota</taxon>
        <taxon>Chitinophagia</taxon>
        <taxon>Chitinophagales</taxon>
        <taxon>Chitinophagaceae</taxon>
        <taxon>Chitinophaga</taxon>
    </lineage>
</organism>